<keyword evidence="4" id="KW-1185">Reference proteome</keyword>
<comment type="caution">
    <text evidence="1">The sequence shown here is derived from an EMBL/GenBank/DDBJ whole genome shotgun (WGS) entry which is preliminary data.</text>
</comment>
<dbReference type="RefSeq" id="WP_101577929.1">
    <property type="nucleotide sequence ID" value="NZ_PGVA01000028.1"/>
</dbReference>
<protein>
    <submittedName>
        <fullName evidence="1">Uncharacterized protein</fullName>
    </submittedName>
</protein>
<accession>A0A2N5GL14</accession>
<dbReference type="EMBL" id="PGVA01000028">
    <property type="protein sequence ID" value="PLR82213.1"/>
    <property type="molecule type" value="Genomic_DNA"/>
</dbReference>
<dbReference type="AlphaFoldDB" id="A0A2N5GL14"/>
<dbReference type="Proteomes" id="UP000234951">
    <property type="component" value="Unassembled WGS sequence"/>
</dbReference>
<reference evidence="1 3" key="1">
    <citation type="submission" date="2017-11" db="EMBL/GenBank/DDBJ databases">
        <title>Comparitive Functional Genomics of Dry Heat Resistant strains isolated from the Viking Spacecraft.</title>
        <authorList>
            <person name="Seuylemezian A."/>
            <person name="Cooper K."/>
            <person name="Vaishampayan P."/>
        </authorList>
    </citation>
    <scope>NUCLEOTIDE SEQUENCE [LARGE SCALE GENOMIC DNA]</scope>
    <source>
        <strain evidence="1 3">M4.6</strain>
    </source>
</reference>
<organism evidence="1 3">
    <name type="scientific">Bacillus canaveralius</name>
    <dbReference type="NCBI Taxonomy" id="1403243"/>
    <lineage>
        <taxon>Bacteria</taxon>
        <taxon>Bacillati</taxon>
        <taxon>Bacillota</taxon>
        <taxon>Bacilli</taxon>
        <taxon>Bacillales</taxon>
        <taxon>Bacillaceae</taxon>
        <taxon>Bacillus</taxon>
    </lineage>
</organism>
<name>A0A2N5GL14_9BACI</name>
<evidence type="ECO:0000313" key="2">
    <source>
        <dbReference type="EMBL" id="PLR97881.1"/>
    </source>
</evidence>
<proteinExistence type="predicted"/>
<evidence type="ECO:0000313" key="1">
    <source>
        <dbReference type="EMBL" id="PLR82213.1"/>
    </source>
</evidence>
<dbReference type="EMBL" id="PGVD01000025">
    <property type="protein sequence ID" value="PLR97881.1"/>
    <property type="molecule type" value="Genomic_DNA"/>
</dbReference>
<evidence type="ECO:0000313" key="4">
    <source>
        <dbReference type="Proteomes" id="UP000235114"/>
    </source>
</evidence>
<sequence>MNPPASTELSVIRVGIIPVEPEEATSRPTELFAILLEFINSSPSTTIGNRSPTAINPIQKRLLNSPDNREETDWAADSLEELVIKNIVKKKEYFGN</sequence>
<evidence type="ECO:0000313" key="3">
    <source>
        <dbReference type="Proteomes" id="UP000234951"/>
    </source>
</evidence>
<reference evidence="2 4" key="2">
    <citation type="submission" date="2017-12" db="EMBL/GenBank/DDBJ databases">
        <title>Comparative Functional Genomics of Dry Heat Resistant strains isolated from the Viking Spacecraft.</title>
        <authorList>
            <person name="Seuylemezian A."/>
            <person name="Cooper K."/>
            <person name="Vaishampayan P."/>
        </authorList>
    </citation>
    <scope>NUCLEOTIDE SEQUENCE [LARGE SCALE GENOMIC DNA]</scope>
    <source>
        <strain evidence="2 4">ATCC 29669</strain>
    </source>
</reference>
<dbReference type="Proteomes" id="UP000235114">
    <property type="component" value="Unassembled WGS sequence"/>
</dbReference>
<gene>
    <name evidence="1" type="ORF">CU635_13720</name>
    <name evidence="2" type="ORF">CVD25_08620</name>
</gene>